<comment type="caution">
    <text evidence="4">The sequence shown here is derived from an EMBL/GenBank/DDBJ whole genome shotgun (WGS) entry which is preliminary data.</text>
</comment>
<feature type="domain" description="Reverse transcriptase Ty1/copia-type" evidence="3">
    <location>
        <begin position="654"/>
        <end position="788"/>
    </location>
</feature>
<keyword evidence="5" id="KW-1185">Reference proteome</keyword>
<dbReference type="PANTHER" id="PTHR11439">
    <property type="entry name" value="GAG-POL-RELATED RETROTRANSPOSON"/>
    <property type="match status" value="1"/>
</dbReference>
<feature type="coiled-coil region" evidence="1">
    <location>
        <begin position="254"/>
        <end position="320"/>
    </location>
</feature>
<feature type="region of interest" description="Disordered" evidence="2">
    <location>
        <begin position="1286"/>
        <end position="1316"/>
    </location>
</feature>
<dbReference type="InterPro" id="IPR043502">
    <property type="entry name" value="DNA/RNA_pol_sf"/>
</dbReference>
<evidence type="ECO:0000256" key="1">
    <source>
        <dbReference type="SAM" id="Coils"/>
    </source>
</evidence>
<protein>
    <submittedName>
        <fullName evidence="4">Retrovirus-related pol polyprotein from transposon TNT 1-94</fullName>
    </submittedName>
</protein>
<dbReference type="InterPro" id="IPR013103">
    <property type="entry name" value="RVT_2"/>
</dbReference>
<evidence type="ECO:0000313" key="5">
    <source>
        <dbReference type="Proteomes" id="UP001151760"/>
    </source>
</evidence>
<keyword evidence="1" id="KW-0175">Coiled coil</keyword>
<organism evidence="4 5">
    <name type="scientific">Tanacetum coccineum</name>
    <dbReference type="NCBI Taxonomy" id="301880"/>
    <lineage>
        <taxon>Eukaryota</taxon>
        <taxon>Viridiplantae</taxon>
        <taxon>Streptophyta</taxon>
        <taxon>Embryophyta</taxon>
        <taxon>Tracheophyta</taxon>
        <taxon>Spermatophyta</taxon>
        <taxon>Magnoliopsida</taxon>
        <taxon>eudicotyledons</taxon>
        <taxon>Gunneridae</taxon>
        <taxon>Pentapetalae</taxon>
        <taxon>asterids</taxon>
        <taxon>campanulids</taxon>
        <taxon>Asterales</taxon>
        <taxon>Asteraceae</taxon>
        <taxon>Asteroideae</taxon>
        <taxon>Anthemideae</taxon>
        <taxon>Anthemidinae</taxon>
        <taxon>Tanacetum</taxon>
    </lineage>
</organism>
<dbReference type="SUPFAM" id="SSF56672">
    <property type="entry name" value="DNA/RNA polymerases"/>
    <property type="match status" value="1"/>
</dbReference>
<dbReference type="Proteomes" id="UP001151760">
    <property type="component" value="Unassembled WGS sequence"/>
</dbReference>
<dbReference type="PANTHER" id="PTHR11439:SF509">
    <property type="entry name" value="RNA-DIRECTED DNA POLYMERASE"/>
    <property type="match status" value="1"/>
</dbReference>
<reference evidence="4" key="1">
    <citation type="journal article" date="2022" name="Int. J. Mol. Sci.">
        <title>Draft Genome of Tanacetum Coccineum: Genomic Comparison of Closely Related Tanacetum-Family Plants.</title>
        <authorList>
            <person name="Yamashiro T."/>
            <person name="Shiraishi A."/>
            <person name="Nakayama K."/>
            <person name="Satake H."/>
        </authorList>
    </citation>
    <scope>NUCLEOTIDE SEQUENCE</scope>
</reference>
<feature type="region of interest" description="Disordered" evidence="2">
    <location>
        <begin position="1356"/>
        <end position="1394"/>
    </location>
</feature>
<proteinExistence type="predicted"/>
<gene>
    <name evidence="4" type="ORF">Tco_0704953</name>
</gene>
<reference evidence="4" key="2">
    <citation type="submission" date="2022-01" db="EMBL/GenBank/DDBJ databases">
        <authorList>
            <person name="Yamashiro T."/>
            <person name="Shiraishi A."/>
            <person name="Satake H."/>
            <person name="Nakayama K."/>
        </authorList>
    </citation>
    <scope>NUCLEOTIDE SEQUENCE</scope>
</reference>
<sequence>MHKNYQDKSKASCMVSFQQLHSHLKCLSKNDLKGSRTEDGFKRAFATLFGQDLETFTGTMFLYMDQLQKQLDNEEFQEIGSMISFKVLQTHAAKWSYDSRVNERLDAKKTRKINSNIRPISDEEPMAEVQMTADDNVSAIGQQHTEQPEFINEGKVDQNAEQCHEICPLPAKLTDDKTTELSDQSLESENVCLKKIVAQFQKYFGKLEAHCINLELQLQMENNVLKSGQQSQFLKEKGNEAKVKNDIDVIETINIELEHSVAKLLAENEQLHKEKEHLKQTYKDLFDSIKRTRVQTKNQNDSLMEQLNKKSNENADVLAQIQKKGFAIAALKNELRKLTGNSVNTKFAKPSILGKPVGQPLKNQSVVRQPTAFKSERPRISKPRFASQVDVNNDLSKPVTTHHLPKGRESAPAKPHHMIAPSSSRYSSNDIVHNHYLEEAKKKTHEHSRIPRNFSDSKHFVCSTCQKCVFNANHDACVIKFLKEVNSRAKVPSNKTTNRNKPVEQIRVATKPKRQIPKGHRFSIKKTTTVHEKTTSPRSCLRWQPTGRILKTVCLRWVPTGKTFASSTTKVESEPPNGSNADITNQCESKQALNVSAGTLLSTELEIQDHSNEPSSSKLVPKVVPLAVKTATSRQELELLFHHHIAMLRTTVEPKNFKSAITEDCWFQVMQDDIHEFDRLQVGSQGYRQEKGIDFEESFAHVARIEAIRIFIANAASKNITIYQMDVKTAFLNGELKEEVYVSQPEGIVDPDHPTHVYHLKKALYGLKQAPRAWYDTLGIFIIQSKFALEILKKFGMDSCDPVDTPMVDRLKLDEDPLGIPVDQTRFRSMVGSLMYLTASRPDLVFAVCMCARYQASPTKKHLEALKRVFRYLRGTINWGLWYPKDTAMALTAYADADHAGCQDTRRSTSGSAQFLGDKLVSWSSKKQKSTAISTTEAEYIAMSGCCAQILWMRSQLIDYGFRVEKGVIELYFVTTDYQLVDIFTKALPRERFEFILPRLGMKNTMADVNVNAPAEQAPTMAPPTQTDDQILPRCSWVPVGKSNCYLDVEKSQINPIYKIDVDILKHTNFFRAFTALSTISSIYIQQFWDTVRYVKNTGSYSCQLDEQWFDLTKDTLREALQITPRALTTIINLCLTGKTSAFERPRAPVLQILWGVVNRAHIDYAERMREEFTQSIHSFVKDKKNLVLHTQGKKKVNPLVIPSVRFTKLIIHHLQSKHKFHPRPDSPLHLPYEEYVLGYLKFSAKGTKREVFGMPIPNELITADIRGGQYYKEYLEKVAKHQRYLSGEEVSDPDSPTPKPAKATKPKAIEQSKPLAPKAASLIDEFVDEGVPDKEPVYGDEEADTQRVIEESLKEVHNAHQGPLPPVVIREPDSGEFQPLPNVQGKGKEKVSDEQVALDLLTLQTPKKKIPAEQYIFQRRSSAPIEPSGHDESSSLYAELGLTDSETKSGEEVPGTDAGDQDEGQAGPNPSIQDEGQAGSNPCDAAVSQP</sequence>
<dbReference type="EMBL" id="BQNB010010056">
    <property type="protein sequence ID" value="GJS72112.1"/>
    <property type="molecule type" value="Genomic_DNA"/>
</dbReference>
<feature type="region of interest" description="Disordered" evidence="2">
    <location>
        <begin position="1421"/>
        <end position="1491"/>
    </location>
</feature>
<evidence type="ECO:0000256" key="2">
    <source>
        <dbReference type="SAM" id="MobiDB-lite"/>
    </source>
</evidence>
<name>A0ABQ4Y4L7_9ASTR</name>
<feature type="region of interest" description="Disordered" evidence="2">
    <location>
        <begin position="395"/>
        <end position="427"/>
    </location>
</feature>
<accession>A0ABQ4Y4L7</accession>
<evidence type="ECO:0000259" key="3">
    <source>
        <dbReference type="Pfam" id="PF07727"/>
    </source>
</evidence>
<dbReference type="Pfam" id="PF07727">
    <property type="entry name" value="RVT_2"/>
    <property type="match status" value="1"/>
</dbReference>
<dbReference type="CDD" id="cd09272">
    <property type="entry name" value="RNase_HI_RT_Ty1"/>
    <property type="match status" value="1"/>
</dbReference>
<evidence type="ECO:0000313" key="4">
    <source>
        <dbReference type="EMBL" id="GJS72112.1"/>
    </source>
</evidence>
<feature type="compositionally biased region" description="Polar residues" evidence="2">
    <location>
        <begin position="1469"/>
        <end position="1481"/>
    </location>
</feature>